<protein>
    <submittedName>
        <fullName evidence="1">Uncharacterized protein</fullName>
    </submittedName>
</protein>
<proteinExistence type="predicted"/>
<evidence type="ECO:0000313" key="2">
    <source>
        <dbReference type="Proteomes" id="UP000821865"/>
    </source>
</evidence>
<organism evidence="1 2">
    <name type="scientific">Dermacentor silvarum</name>
    <name type="common">Tick</name>
    <dbReference type="NCBI Taxonomy" id="543639"/>
    <lineage>
        <taxon>Eukaryota</taxon>
        <taxon>Metazoa</taxon>
        <taxon>Ecdysozoa</taxon>
        <taxon>Arthropoda</taxon>
        <taxon>Chelicerata</taxon>
        <taxon>Arachnida</taxon>
        <taxon>Acari</taxon>
        <taxon>Parasitiformes</taxon>
        <taxon>Ixodida</taxon>
        <taxon>Ixodoidea</taxon>
        <taxon>Ixodidae</taxon>
        <taxon>Rhipicephalinae</taxon>
        <taxon>Dermacentor</taxon>
    </lineage>
</organism>
<comment type="caution">
    <text evidence="1">The sequence shown here is derived from an EMBL/GenBank/DDBJ whole genome shotgun (WGS) entry which is preliminary data.</text>
</comment>
<sequence>MAEASSRNRSPSPHCKTTFLHEGAPQADDGPDGEVISLTDSHREAAAAPVTVDDCPRDFEESMELIPMDDMGPEDHGTTPGESSSRRQDSPESTDSWTVLLVTGPTRNLEWHFAKHWPKYTFLASLMVFIALIYPALTLYRSLSQADSHAAQPTRPSDTQIWRPWRERKGDDGLPRILLWNQTGLDNWWLLHKAVCTTEGEHSVTCDVIEDRYLLMSSDAVVFRAEHFESLGIPHVRSPFQFWVFWAKSHSLPQGDSPHGNGSRLLSRVADTFNWTMAYRDDADIVVSYDKWRCDSAESAMQPSDTVIPKKEKASPG</sequence>
<reference evidence="1" key="1">
    <citation type="submission" date="2020-05" db="EMBL/GenBank/DDBJ databases">
        <title>Large-scale comparative analyses of tick genomes elucidate their genetic diversity and vector capacities.</title>
        <authorList>
            <person name="Jia N."/>
            <person name="Wang J."/>
            <person name="Shi W."/>
            <person name="Du L."/>
            <person name="Sun Y."/>
            <person name="Zhan W."/>
            <person name="Jiang J."/>
            <person name="Wang Q."/>
            <person name="Zhang B."/>
            <person name="Ji P."/>
            <person name="Sakyi L.B."/>
            <person name="Cui X."/>
            <person name="Yuan T."/>
            <person name="Jiang B."/>
            <person name="Yang W."/>
            <person name="Lam T.T.-Y."/>
            <person name="Chang Q."/>
            <person name="Ding S."/>
            <person name="Wang X."/>
            <person name="Zhu J."/>
            <person name="Ruan X."/>
            <person name="Zhao L."/>
            <person name="Wei J."/>
            <person name="Que T."/>
            <person name="Du C."/>
            <person name="Cheng J."/>
            <person name="Dai P."/>
            <person name="Han X."/>
            <person name="Huang E."/>
            <person name="Gao Y."/>
            <person name="Liu J."/>
            <person name="Shao H."/>
            <person name="Ye R."/>
            <person name="Li L."/>
            <person name="Wei W."/>
            <person name="Wang X."/>
            <person name="Wang C."/>
            <person name="Yang T."/>
            <person name="Huo Q."/>
            <person name="Li W."/>
            <person name="Guo W."/>
            <person name="Chen H."/>
            <person name="Zhou L."/>
            <person name="Ni X."/>
            <person name="Tian J."/>
            <person name="Zhou Y."/>
            <person name="Sheng Y."/>
            <person name="Liu T."/>
            <person name="Pan Y."/>
            <person name="Xia L."/>
            <person name="Li J."/>
            <person name="Zhao F."/>
            <person name="Cao W."/>
        </authorList>
    </citation>
    <scope>NUCLEOTIDE SEQUENCE</scope>
    <source>
        <strain evidence="1">Dsil-2018</strain>
    </source>
</reference>
<accession>A0ACB8D374</accession>
<dbReference type="Proteomes" id="UP000821865">
    <property type="component" value="Chromosome 3"/>
</dbReference>
<name>A0ACB8D374_DERSI</name>
<gene>
    <name evidence="1" type="ORF">HPB49_005685</name>
</gene>
<dbReference type="EMBL" id="CM023472">
    <property type="protein sequence ID" value="KAH7958835.1"/>
    <property type="molecule type" value="Genomic_DNA"/>
</dbReference>
<keyword evidence="2" id="KW-1185">Reference proteome</keyword>
<evidence type="ECO:0000313" key="1">
    <source>
        <dbReference type="EMBL" id="KAH7958835.1"/>
    </source>
</evidence>